<feature type="repeat" description="WD" evidence="3">
    <location>
        <begin position="756"/>
        <end position="787"/>
    </location>
</feature>
<feature type="repeat" description="WD" evidence="3">
    <location>
        <begin position="923"/>
        <end position="964"/>
    </location>
</feature>
<feature type="repeat" description="WD" evidence="3">
    <location>
        <begin position="631"/>
        <end position="662"/>
    </location>
</feature>
<evidence type="ECO:0000313" key="6">
    <source>
        <dbReference type="EMBL" id="KAF9512012.1"/>
    </source>
</evidence>
<accession>A0A9P6AUM6</accession>
<dbReference type="Pfam" id="PF00400">
    <property type="entry name" value="WD40"/>
    <property type="match status" value="13"/>
</dbReference>
<dbReference type="GO" id="GO:0005634">
    <property type="term" value="C:nucleus"/>
    <property type="evidence" value="ECO:0007669"/>
    <property type="project" value="TreeGrafter"/>
</dbReference>
<feature type="repeat" description="WD" evidence="3">
    <location>
        <begin position="673"/>
        <end position="713"/>
    </location>
</feature>
<feature type="repeat" description="WD" evidence="3">
    <location>
        <begin position="1091"/>
        <end position="1132"/>
    </location>
</feature>
<dbReference type="InterPro" id="IPR056884">
    <property type="entry name" value="NPHP3-like_N"/>
</dbReference>
<feature type="repeat" description="WD" evidence="3">
    <location>
        <begin position="798"/>
        <end position="838"/>
    </location>
</feature>
<feature type="repeat" description="WD" evidence="3">
    <location>
        <begin position="1007"/>
        <end position="1048"/>
    </location>
</feature>
<evidence type="ECO:0000256" key="3">
    <source>
        <dbReference type="PROSITE-ProRule" id="PRU00221"/>
    </source>
</evidence>
<dbReference type="InterPro" id="IPR007111">
    <property type="entry name" value="NACHT_NTPase"/>
</dbReference>
<dbReference type="CDD" id="cd00200">
    <property type="entry name" value="WD40"/>
    <property type="match status" value="3"/>
</dbReference>
<feature type="domain" description="NACHT" evidence="5">
    <location>
        <begin position="84"/>
        <end position="228"/>
    </location>
</feature>
<reference evidence="6" key="1">
    <citation type="journal article" date="2020" name="Nat. Commun.">
        <title>Large-scale genome sequencing of mycorrhizal fungi provides insights into the early evolution of symbiotic traits.</title>
        <authorList>
            <person name="Miyauchi S."/>
            <person name="Kiss E."/>
            <person name="Kuo A."/>
            <person name="Drula E."/>
            <person name="Kohler A."/>
            <person name="Sanchez-Garcia M."/>
            <person name="Morin E."/>
            <person name="Andreopoulos B."/>
            <person name="Barry K.W."/>
            <person name="Bonito G."/>
            <person name="Buee M."/>
            <person name="Carver A."/>
            <person name="Chen C."/>
            <person name="Cichocki N."/>
            <person name="Clum A."/>
            <person name="Culley D."/>
            <person name="Crous P.W."/>
            <person name="Fauchery L."/>
            <person name="Girlanda M."/>
            <person name="Hayes R.D."/>
            <person name="Keri Z."/>
            <person name="LaButti K."/>
            <person name="Lipzen A."/>
            <person name="Lombard V."/>
            <person name="Magnuson J."/>
            <person name="Maillard F."/>
            <person name="Murat C."/>
            <person name="Nolan M."/>
            <person name="Ohm R.A."/>
            <person name="Pangilinan J."/>
            <person name="Pereira M.F."/>
            <person name="Perotto S."/>
            <person name="Peter M."/>
            <person name="Pfister S."/>
            <person name="Riley R."/>
            <person name="Sitrit Y."/>
            <person name="Stielow J.B."/>
            <person name="Szollosi G."/>
            <person name="Zifcakova L."/>
            <person name="Stursova M."/>
            <person name="Spatafora J.W."/>
            <person name="Tedersoo L."/>
            <person name="Vaario L.M."/>
            <person name="Yamada A."/>
            <person name="Yan M."/>
            <person name="Wang P."/>
            <person name="Xu J."/>
            <person name="Bruns T."/>
            <person name="Baldrian P."/>
            <person name="Vilgalys R."/>
            <person name="Dunand C."/>
            <person name="Henrissat B."/>
            <person name="Grigoriev I.V."/>
            <person name="Hibbett D."/>
            <person name="Nagy L.G."/>
            <person name="Martin F.M."/>
        </authorList>
    </citation>
    <scope>NUCLEOTIDE SEQUENCE</scope>
    <source>
        <strain evidence="6">UP504</strain>
    </source>
</reference>
<evidence type="ECO:0000259" key="5">
    <source>
        <dbReference type="PROSITE" id="PS50837"/>
    </source>
</evidence>
<dbReference type="PROSITE" id="PS50837">
    <property type="entry name" value="NACHT"/>
    <property type="match status" value="1"/>
</dbReference>
<evidence type="ECO:0000256" key="2">
    <source>
        <dbReference type="ARBA" id="ARBA00022737"/>
    </source>
</evidence>
<dbReference type="PROSITE" id="PS50294">
    <property type="entry name" value="WD_REPEATS_REGION"/>
    <property type="match status" value="13"/>
</dbReference>
<evidence type="ECO:0000256" key="4">
    <source>
        <dbReference type="SAM" id="MobiDB-lite"/>
    </source>
</evidence>
<dbReference type="OrthoDB" id="163438at2759"/>
<protein>
    <recommendedName>
        <fullName evidence="5">NACHT domain-containing protein</fullName>
    </recommendedName>
</protein>
<gene>
    <name evidence="6" type="ORF">BS47DRAFT_1114305</name>
</gene>
<comment type="caution">
    <text evidence="6">The sequence shown here is derived from an EMBL/GenBank/DDBJ whole genome shotgun (WGS) entry which is preliminary data.</text>
</comment>
<organism evidence="6 7">
    <name type="scientific">Hydnum rufescens UP504</name>
    <dbReference type="NCBI Taxonomy" id="1448309"/>
    <lineage>
        <taxon>Eukaryota</taxon>
        <taxon>Fungi</taxon>
        <taxon>Dikarya</taxon>
        <taxon>Basidiomycota</taxon>
        <taxon>Agaricomycotina</taxon>
        <taxon>Agaricomycetes</taxon>
        <taxon>Cantharellales</taxon>
        <taxon>Hydnaceae</taxon>
        <taxon>Hydnum</taxon>
    </lineage>
</organism>
<dbReference type="Pfam" id="PF24883">
    <property type="entry name" value="NPHP3_N"/>
    <property type="match status" value="1"/>
</dbReference>
<dbReference type="Proteomes" id="UP000886523">
    <property type="component" value="Unassembled WGS sequence"/>
</dbReference>
<feature type="repeat" description="WD" evidence="3">
    <location>
        <begin position="839"/>
        <end position="871"/>
    </location>
</feature>
<feature type="repeat" description="WD" evidence="3">
    <location>
        <begin position="965"/>
        <end position="1006"/>
    </location>
</feature>
<sequence>MQHHISITTGPGGHGIGGGTGGRAGDVHFHDDRTSLLMALPRALYAGHDSVREDAPSSCLEGTRVDVLKEILTWSESANGETPPIYWLNGLAGIGKSTIAKTVARQAQEKGMLGATFFFSRSDKPLRDPRLVLPTLAFQLAHSDNTFMEVIVDALKQDPGVGERVLLSQLQGLILTPLLTINPRRSPIIFILDALDECEEKGAAELLQLMFAHIARIPFLRILITSRPQPHLSSVFNKAPNLMKTILHDIDASVVEQDIRLYISTELAKIPGKLDLEMPTDWATEVEQNTLIEKSGKLFIYAATAIRFIGDDRVRDPETHLRLILHAQSLREAGATPYSQLDNLYMEVLRNSLSPSNRREILKRFQIVVGSIALLREPLPLHSLANFVEYGRHIVEGSLLHLHSVIVPPSDIREAPRIYHPSFLEFITDPSRCSMPEFVIVAVPEQELRHAIRCFELMAKHLKRDVAGISDPSLLNRDVEGFKKKVRAALSSEVQYACRYWASHLSHVEVGEARIMEALEAFTMRSILWWFEAMSLLGSVSNAVSLIEEAHRWANISKSKAIVVTILSDSRRFILAHGEVIRASALHVYHSALPFTPHDTALYKHYCGNGKDFVKVLQGVESEWPQNLSSLRGHSDWVTTIAFSPDGLRLASASKDGTVQLWAPISATSIVKLKAHSGPVWAIAFSPDGLFLASGFRNNVRLWDPISGASIAKLKGHSHAVTTVAFSPDGLRLASGSLDHSVQLWNPTSGVSIAKLDGHSGPVRMVAFSPDGLYLASGSDDHTVQLWGPISTPSLRTLKGHSDVVNAIAFSPNGWLASGSHDHTVQLWDPISGASIAKLKGHSDVVTTVAFSPDGLHLASGSKDYTIQLWDPISGVSITKLEGDSGSVDALAFSPNGLCLASGTEDGALQLWDPISGASIATLEGHSDLVHTIAFSPDGVHLASGSQDCAVRLWNPVSSTPLTEPQGQSDWVTSIAFSPDGLYLASGSLSATVWLWNPISGASIAALEGHSGAVVTLAFSPNGWCLASGSDDHTVQLWHLISGTSMAKLEGHSGEVTSLAFSPDGLCLASGSADHTVRLWDPRSGTSMAKLEGHSNKVTSLAFSPNGWCLASGSRDHTVQLWDSISAASIEKLEGHSSWVTTIAFSPDGLCLASGSSDDTVQLWDPISGTSSAKLEGHSYTVRNLQFSFDACTLVSNSKMETFIWDLASQPPHNIASILSLPTPAHFVGMTPPIWSLEGQWIQGIQQEDGYARKICYIPPHHILTTNIVASSQPTYSQLAVGCGDGHVIILVVPHHLFLQHDIEDPVDTSLIPTVVTPGWLDTSGDLKSGHFIVRKRGF</sequence>
<dbReference type="PROSITE" id="PS50082">
    <property type="entry name" value="WD_REPEATS_2"/>
    <property type="match status" value="13"/>
</dbReference>
<feature type="repeat" description="WD" evidence="3">
    <location>
        <begin position="1049"/>
        <end position="1090"/>
    </location>
</feature>
<dbReference type="PANTHER" id="PTHR22847:SF637">
    <property type="entry name" value="WD REPEAT DOMAIN 5B"/>
    <property type="match status" value="1"/>
</dbReference>
<evidence type="ECO:0000256" key="1">
    <source>
        <dbReference type="ARBA" id="ARBA00022574"/>
    </source>
</evidence>
<proteinExistence type="predicted"/>
<keyword evidence="7" id="KW-1185">Reference proteome</keyword>
<feature type="region of interest" description="Disordered" evidence="4">
    <location>
        <begin position="1"/>
        <end position="25"/>
    </location>
</feature>
<dbReference type="SUPFAM" id="SSF50978">
    <property type="entry name" value="WD40 repeat-like"/>
    <property type="match status" value="2"/>
</dbReference>
<dbReference type="InterPro" id="IPR001680">
    <property type="entry name" value="WD40_rpt"/>
</dbReference>
<keyword evidence="1 3" id="KW-0853">WD repeat</keyword>
<dbReference type="SUPFAM" id="SSF52540">
    <property type="entry name" value="P-loop containing nucleoside triphosphate hydrolases"/>
    <property type="match status" value="1"/>
</dbReference>
<evidence type="ECO:0000313" key="7">
    <source>
        <dbReference type="Proteomes" id="UP000886523"/>
    </source>
</evidence>
<name>A0A9P6AUM6_9AGAM</name>
<feature type="compositionally biased region" description="Gly residues" evidence="4">
    <location>
        <begin position="10"/>
        <end position="24"/>
    </location>
</feature>
<dbReference type="PANTHER" id="PTHR22847">
    <property type="entry name" value="WD40 REPEAT PROTEIN"/>
    <property type="match status" value="1"/>
</dbReference>
<dbReference type="Gene3D" id="3.40.50.300">
    <property type="entry name" value="P-loop containing nucleotide triphosphate hydrolases"/>
    <property type="match status" value="1"/>
</dbReference>
<dbReference type="EMBL" id="MU128992">
    <property type="protein sequence ID" value="KAF9512012.1"/>
    <property type="molecule type" value="Genomic_DNA"/>
</dbReference>
<dbReference type="InterPro" id="IPR027417">
    <property type="entry name" value="P-loop_NTPase"/>
</dbReference>
<dbReference type="PRINTS" id="PR00320">
    <property type="entry name" value="GPROTEINBRPT"/>
</dbReference>
<dbReference type="InterPro" id="IPR036322">
    <property type="entry name" value="WD40_repeat_dom_sf"/>
</dbReference>
<feature type="repeat" description="WD" evidence="3">
    <location>
        <begin position="881"/>
        <end position="922"/>
    </location>
</feature>
<dbReference type="GO" id="GO:1990234">
    <property type="term" value="C:transferase complex"/>
    <property type="evidence" value="ECO:0007669"/>
    <property type="project" value="UniProtKB-ARBA"/>
</dbReference>
<dbReference type="InterPro" id="IPR020472">
    <property type="entry name" value="WD40_PAC1"/>
</dbReference>
<feature type="repeat" description="WD" evidence="3">
    <location>
        <begin position="714"/>
        <end position="755"/>
    </location>
</feature>
<dbReference type="Gene3D" id="2.130.10.10">
    <property type="entry name" value="YVTN repeat-like/Quinoprotein amine dehydrogenase"/>
    <property type="match status" value="4"/>
</dbReference>
<feature type="repeat" description="WD" evidence="3">
    <location>
        <begin position="1133"/>
        <end position="1165"/>
    </location>
</feature>
<dbReference type="InterPro" id="IPR015943">
    <property type="entry name" value="WD40/YVTN_repeat-like_dom_sf"/>
</dbReference>
<dbReference type="SMART" id="SM00320">
    <property type="entry name" value="WD40"/>
    <property type="match status" value="14"/>
</dbReference>
<keyword evidence="2" id="KW-0677">Repeat</keyword>